<evidence type="ECO:0000313" key="2">
    <source>
        <dbReference type="EMBL" id="PIC06144.1"/>
    </source>
</evidence>
<feature type="transmembrane region" description="Helical" evidence="1">
    <location>
        <begin position="197"/>
        <end position="218"/>
    </location>
</feature>
<dbReference type="RefSeq" id="WP_035067885.1">
    <property type="nucleotide sequence ID" value="NZ_PEDM01000001.1"/>
</dbReference>
<feature type="transmembrane region" description="Helical" evidence="1">
    <location>
        <begin position="57"/>
        <end position="75"/>
    </location>
</feature>
<name>A0A2G5RTM7_9BACL</name>
<dbReference type="EMBL" id="PEDM01000001">
    <property type="protein sequence ID" value="PIC06144.1"/>
    <property type="molecule type" value="Genomic_DNA"/>
</dbReference>
<keyword evidence="1" id="KW-0812">Transmembrane</keyword>
<gene>
    <name evidence="2" type="ORF">CS060_01065</name>
</gene>
<keyword evidence="1" id="KW-1133">Transmembrane helix</keyword>
<accession>A0A2G5RTM7</accession>
<proteinExistence type="predicted"/>
<keyword evidence="1" id="KW-0472">Membrane</keyword>
<feature type="transmembrane region" description="Helical" evidence="1">
    <location>
        <begin position="96"/>
        <end position="125"/>
    </location>
</feature>
<protein>
    <submittedName>
        <fullName evidence="2">ABC transporter permease</fullName>
    </submittedName>
</protein>
<dbReference type="AlphaFoldDB" id="A0A2G5RTM7"/>
<sequence length="261" mass="30327">MLRNQLVVELKRALTKKNILLWLSIIIFLPVSRFYMISKGYQFFEPVEVFQETISGIIPLLFPAIVIIVYLPSFLQEKRNKFIPYTRPRIPLHIYVTSKGFVNAFFTGLVTFLLVFIPFVFIVYVEKHLGIIHYSSPAENVRIPAVTFSQLLRYGDFAYGFIYSLWVAINGVVYSTIAFILLLNVSNPFIALSAPFLFYHILNFVTGLFHVAMFSPLSTIFPFNIEEQPLWTVFVPFSFLIAFLVFTFLLTLKNDEEEWMI</sequence>
<reference evidence="2 3" key="1">
    <citation type="submission" date="2017-10" db="EMBL/GenBank/DDBJ databases">
        <title>Draft genome sequence of Anoxybacillus flavithermus KU2-6-11 from caldera Uzon (Russia:Kamchtka).</title>
        <authorList>
            <person name="Korzhuk A.V."/>
            <person name="Rozanov A.S."/>
            <person name="Bryanskaya A.V."/>
            <person name="Peltek S.E."/>
        </authorList>
    </citation>
    <scope>NUCLEOTIDE SEQUENCE [LARGE SCALE GENOMIC DNA]</scope>
    <source>
        <strain evidence="2 3">KU2-6_11</strain>
    </source>
</reference>
<dbReference type="Proteomes" id="UP000230559">
    <property type="component" value="Unassembled WGS sequence"/>
</dbReference>
<evidence type="ECO:0000256" key="1">
    <source>
        <dbReference type="SAM" id="Phobius"/>
    </source>
</evidence>
<feature type="transmembrane region" description="Helical" evidence="1">
    <location>
        <begin position="161"/>
        <end position="185"/>
    </location>
</feature>
<feature type="transmembrane region" description="Helical" evidence="1">
    <location>
        <begin position="230"/>
        <end position="252"/>
    </location>
</feature>
<evidence type="ECO:0000313" key="3">
    <source>
        <dbReference type="Proteomes" id="UP000230559"/>
    </source>
</evidence>
<comment type="caution">
    <text evidence="2">The sequence shown here is derived from an EMBL/GenBank/DDBJ whole genome shotgun (WGS) entry which is preliminary data.</text>
</comment>
<feature type="transmembrane region" description="Helical" evidence="1">
    <location>
        <begin position="20"/>
        <end position="37"/>
    </location>
</feature>
<organism evidence="2 3">
    <name type="scientific">Anoxybacillus flavithermus</name>
    <dbReference type="NCBI Taxonomy" id="33934"/>
    <lineage>
        <taxon>Bacteria</taxon>
        <taxon>Bacillati</taxon>
        <taxon>Bacillota</taxon>
        <taxon>Bacilli</taxon>
        <taxon>Bacillales</taxon>
        <taxon>Anoxybacillaceae</taxon>
        <taxon>Anoxybacillus</taxon>
    </lineage>
</organism>